<dbReference type="PROSITE" id="PS50118">
    <property type="entry name" value="HMG_BOX_2"/>
    <property type="match status" value="1"/>
</dbReference>
<dbReference type="OrthoDB" id="6247875at2759"/>
<reference evidence="6 7" key="1">
    <citation type="journal article" date="2019" name="New Phytol.">
        <title>Comparative genomics reveals unique wood-decay strategies and fruiting body development in the Schizophyllaceae.</title>
        <authorList>
            <person name="Almasi E."/>
            <person name="Sahu N."/>
            <person name="Krizsan K."/>
            <person name="Balint B."/>
            <person name="Kovacs G.M."/>
            <person name="Kiss B."/>
            <person name="Cseklye J."/>
            <person name="Drula E."/>
            <person name="Henrissat B."/>
            <person name="Nagy I."/>
            <person name="Chovatia M."/>
            <person name="Adam C."/>
            <person name="LaButti K."/>
            <person name="Lipzen A."/>
            <person name="Riley R."/>
            <person name="Grigoriev I.V."/>
            <person name="Nagy L.G."/>
        </authorList>
    </citation>
    <scope>NUCLEOTIDE SEQUENCE [LARGE SCALE GENOMIC DNA]</scope>
    <source>
        <strain evidence="6 7">NL-1724</strain>
    </source>
</reference>
<evidence type="ECO:0000256" key="1">
    <source>
        <dbReference type="ARBA" id="ARBA00023125"/>
    </source>
</evidence>
<organism evidence="6 7">
    <name type="scientific">Schizophyllum amplum</name>
    <dbReference type="NCBI Taxonomy" id="97359"/>
    <lineage>
        <taxon>Eukaryota</taxon>
        <taxon>Fungi</taxon>
        <taxon>Dikarya</taxon>
        <taxon>Basidiomycota</taxon>
        <taxon>Agaricomycotina</taxon>
        <taxon>Agaricomycetes</taxon>
        <taxon>Agaricomycetidae</taxon>
        <taxon>Agaricales</taxon>
        <taxon>Schizophyllaceae</taxon>
        <taxon>Schizophyllum</taxon>
    </lineage>
</organism>
<dbReference type="PANTHER" id="PTHR10270:SF161">
    <property type="entry name" value="SEX-DETERMINING REGION Y PROTEIN"/>
    <property type="match status" value="1"/>
</dbReference>
<dbReference type="EMBL" id="VDMD01000025">
    <property type="protein sequence ID" value="TRM59805.1"/>
    <property type="molecule type" value="Genomic_DNA"/>
</dbReference>
<dbReference type="InterPro" id="IPR036910">
    <property type="entry name" value="HMG_box_dom_sf"/>
</dbReference>
<dbReference type="CDD" id="cd01389">
    <property type="entry name" value="HMG-box_ROX1-like"/>
    <property type="match status" value="1"/>
</dbReference>
<feature type="domain" description="HMG box" evidence="5">
    <location>
        <begin position="50"/>
        <end position="114"/>
    </location>
</feature>
<dbReference type="Gene3D" id="1.10.30.10">
    <property type="entry name" value="High mobility group box domain"/>
    <property type="match status" value="1"/>
</dbReference>
<feature type="compositionally biased region" description="Low complexity" evidence="4">
    <location>
        <begin position="22"/>
        <end position="34"/>
    </location>
</feature>
<feature type="compositionally biased region" description="Polar residues" evidence="4">
    <location>
        <begin position="244"/>
        <end position="267"/>
    </location>
</feature>
<evidence type="ECO:0000313" key="7">
    <source>
        <dbReference type="Proteomes" id="UP000320762"/>
    </source>
</evidence>
<accession>A0A550C4U4</accession>
<gene>
    <name evidence="6" type="ORF">BD626DRAFT_506473</name>
</gene>
<sequence length="434" mass="48285">MTSSPPADRRKLMSVWRVPLRSRAAPTAAPASSSQVFTPNGDPGEEEEHIPRPSNAFMIFRRWYAKKHAGEAGGALSRRAGDAWRALSIPDRAEWEEQAESEKQEHARRYPNWRYRPRRRAQVQGPPHLKPTELPPHGLGKRALSMPVPPDRPPRAARTRRALSDAAASTAYVQTYPARSATYYVPEEAEEPQDAQVRSTLCLPRTFRTASTSSAPAASLVSPLAAVQHSWESFNQWRPLPQASARSPWNTSADAMGQATWQSTSADPSRPDTSCPAAAPDAYSNSIPAATSWLPGTNTSVFNAYGCTDTTVSEHMPSYLTTTATSTLYPSPPMPRTPYAEHPPAAAYHDQNIAPQASNHVFQYAQEQQIAAYDEYYHAQRASSYEQQYGHEEQIRVPSYDEQMLALAEYEEGLRRHSLVSPGEQQEYFNLYGD</sequence>
<feature type="region of interest" description="Disordered" evidence="4">
    <location>
        <begin position="22"/>
        <end position="53"/>
    </location>
</feature>
<dbReference type="InterPro" id="IPR050140">
    <property type="entry name" value="SRY-related_HMG-box_TF-like"/>
</dbReference>
<dbReference type="InterPro" id="IPR009071">
    <property type="entry name" value="HMG_box_dom"/>
</dbReference>
<proteinExistence type="predicted"/>
<dbReference type="GO" id="GO:0000978">
    <property type="term" value="F:RNA polymerase II cis-regulatory region sequence-specific DNA binding"/>
    <property type="evidence" value="ECO:0007669"/>
    <property type="project" value="TreeGrafter"/>
</dbReference>
<evidence type="ECO:0000256" key="2">
    <source>
        <dbReference type="ARBA" id="ARBA00023163"/>
    </source>
</evidence>
<evidence type="ECO:0000313" key="6">
    <source>
        <dbReference type="EMBL" id="TRM59805.1"/>
    </source>
</evidence>
<feature type="non-terminal residue" evidence="6">
    <location>
        <position position="434"/>
    </location>
</feature>
<evidence type="ECO:0000256" key="4">
    <source>
        <dbReference type="SAM" id="MobiDB-lite"/>
    </source>
</evidence>
<feature type="DNA-binding region" description="HMG box" evidence="3">
    <location>
        <begin position="50"/>
        <end position="114"/>
    </location>
</feature>
<keyword evidence="1 3" id="KW-0238">DNA-binding</keyword>
<protein>
    <recommendedName>
        <fullName evidence="5">HMG box domain-containing protein</fullName>
    </recommendedName>
</protein>
<dbReference type="AlphaFoldDB" id="A0A550C4U4"/>
<dbReference type="SUPFAM" id="SSF47095">
    <property type="entry name" value="HMG-box"/>
    <property type="match status" value="1"/>
</dbReference>
<feature type="region of interest" description="Disordered" evidence="4">
    <location>
        <begin position="118"/>
        <end position="168"/>
    </location>
</feature>
<dbReference type="PANTHER" id="PTHR10270">
    <property type="entry name" value="SOX TRANSCRIPTION FACTOR"/>
    <property type="match status" value="1"/>
</dbReference>
<dbReference type="GO" id="GO:0030154">
    <property type="term" value="P:cell differentiation"/>
    <property type="evidence" value="ECO:0007669"/>
    <property type="project" value="TreeGrafter"/>
</dbReference>
<keyword evidence="7" id="KW-1185">Reference proteome</keyword>
<dbReference type="Pfam" id="PF00505">
    <property type="entry name" value="HMG_box"/>
    <property type="match status" value="1"/>
</dbReference>
<comment type="caution">
    <text evidence="6">The sequence shown here is derived from an EMBL/GenBank/DDBJ whole genome shotgun (WGS) entry which is preliminary data.</text>
</comment>
<evidence type="ECO:0000256" key="3">
    <source>
        <dbReference type="PROSITE-ProRule" id="PRU00267"/>
    </source>
</evidence>
<name>A0A550C4U4_9AGAR</name>
<dbReference type="Proteomes" id="UP000320762">
    <property type="component" value="Unassembled WGS sequence"/>
</dbReference>
<evidence type="ECO:0000259" key="5">
    <source>
        <dbReference type="PROSITE" id="PS50118"/>
    </source>
</evidence>
<feature type="region of interest" description="Disordered" evidence="4">
    <location>
        <begin position="242"/>
        <end position="279"/>
    </location>
</feature>
<keyword evidence="3" id="KW-0539">Nucleus</keyword>
<dbReference type="GO" id="GO:0005634">
    <property type="term" value="C:nucleus"/>
    <property type="evidence" value="ECO:0007669"/>
    <property type="project" value="UniProtKB-UniRule"/>
</dbReference>
<dbReference type="STRING" id="97359.A0A550C4U4"/>
<dbReference type="GO" id="GO:0001228">
    <property type="term" value="F:DNA-binding transcription activator activity, RNA polymerase II-specific"/>
    <property type="evidence" value="ECO:0007669"/>
    <property type="project" value="TreeGrafter"/>
</dbReference>
<keyword evidence="2" id="KW-0804">Transcription</keyword>
<dbReference type="SMART" id="SM00398">
    <property type="entry name" value="HMG"/>
    <property type="match status" value="1"/>
</dbReference>